<gene>
    <name evidence="1" type="ORF">E1N52_35655</name>
</gene>
<dbReference type="EMBL" id="SMOD01000044">
    <property type="protein sequence ID" value="TDG03226.1"/>
    <property type="molecule type" value="Genomic_DNA"/>
</dbReference>
<proteinExistence type="predicted"/>
<name>A0A4R5L5U8_9BURK</name>
<dbReference type="Proteomes" id="UP000295606">
    <property type="component" value="Unassembled WGS sequence"/>
</dbReference>
<evidence type="ECO:0008006" key="3">
    <source>
        <dbReference type="Google" id="ProtNLM"/>
    </source>
</evidence>
<protein>
    <recommendedName>
        <fullName evidence="3">Hydrogenase maturation factor</fullName>
    </recommendedName>
</protein>
<dbReference type="AlphaFoldDB" id="A0A4R5L5U8"/>
<evidence type="ECO:0000313" key="2">
    <source>
        <dbReference type="Proteomes" id="UP000295606"/>
    </source>
</evidence>
<organism evidence="1 2">
    <name type="scientific">Paraburkholderia guartelaensis</name>
    <dbReference type="NCBI Taxonomy" id="2546446"/>
    <lineage>
        <taxon>Bacteria</taxon>
        <taxon>Pseudomonadati</taxon>
        <taxon>Pseudomonadota</taxon>
        <taxon>Betaproteobacteria</taxon>
        <taxon>Burkholderiales</taxon>
        <taxon>Burkholderiaceae</taxon>
        <taxon>Paraburkholderia</taxon>
    </lineage>
</organism>
<evidence type="ECO:0000313" key="1">
    <source>
        <dbReference type="EMBL" id="TDG03226.1"/>
    </source>
</evidence>
<dbReference type="RefSeq" id="WP_133188679.1">
    <property type="nucleotide sequence ID" value="NZ_SMOD01000044.1"/>
</dbReference>
<dbReference type="OrthoDB" id="9026016at2"/>
<sequence length="90" mass="9778">MTRSYDYEGYTLEVSVQSDFSIGAGRLAQTRPGYVAVVRIFQAGTPVAVFSPLRFGEAGGRPFSTEADALMGGLSAARKIVDDLFCHDRR</sequence>
<comment type="caution">
    <text evidence="1">The sequence shown here is derived from an EMBL/GenBank/DDBJ whole genome shotgun (WGS) entry which is preliminary data.</text>
</comment>
<accession>A0A4R5L5U8</accession>
<reference evidence="1 2" key="1">
    <citation type="submission" date="2019-03" db="EMBL/GenBank/DDBJ databases">
        <title>Paraburkholderia sp. isolated from native Mimosa gymnas in Guartela State Park, Brazil.</title>
        <authorList>
            <person name="Paulitsch F."/>
            <person name="Hungria M."/>
            <person name="Delamuta J.R.M."/>
            <person name="Ribeiro R.A."/>
            <person name="Dall'Agnol R."/>
            <person name="Silva J.S.B."/>
        </authorList>
    </citation>
    <scope>NUCLEOTIDE SEQUENCE [LARGE SCALE GENOMIC DNA]</scope>
    <source>
        <strain evidence="1 2">CNPSo 3008</strain>
    </source>
</reference>